<keyword evidence="1" id="KW-0812">Transmembrane</keyword>
<dbReference type="Proteomes" id="UP000249218">
    <property type="component" value="Unassembled WGS sequence"/>
</dbReference>
<keyword evidence="1" id="KW-0472">Membrane</keyword>
<feature type="transmembrane region" description="Helical" evidence="1">
    <location>
        <begin position="177"/>
        <end position="197"/>
    </location>
</feature>
<name>A0A2W1BX01_HELAM</name>
<accession>A0A2W1BX01</accession>
<evidence type="ECO:0000313" key="2">
    <source>
        <dbReference type="EMBL" id="PZC77206.1"/>
    </source>
</evidence>
<keyword evidence="1" id="KW-1133">Transmembrane helix</keyword>
<keyword evidence="3" id="KW-1185">Reference proteome</keyword>
<dbReference type="OrthoDB" id="7298600at2759"/>
<sequence>MPPTHPVTSGSLLINLITKQITTIKKTLYSINRKTVSKLSNKKYIRYLLCDNVICDDKSLGSVTRYTRAKAVHSTMSEKELARREAELSDIRVEAVRNQQRRNTHAAVPTVDSAYEGRTKGLPKVSSRSNDFVYVNRAYVGSLNSVNEPRGVHEPITGVYREQYWACSKWSFAKKGLAIAVGVLLGGVIGLAVTLIIKEKSAEEIIGGIFMASAPD</sequence>
<dbReference type="EMBL" id="KZ149934">
    <property type="protein sequence ID" value="PZC77206.1"/>
    <property type="molecule type" value="Genomic_DNA"/>
</dbReference>
<proteinExistence type="predicted"/>
<gene>
    <name evidence="2" type="primary">HaOG203613</name>
    <name evidence="2" type="ORF">B5X24_HaOG203613</name>
</gene>
<reference evidence="2 3" key="1">
    <citation type="journal article" date="2017" name="BMC Biol.">
        <title>Genomic innovations, transcriptional plasticity and gene loss underlying the evolution and divergence of two highly polyphagous and invasive Helicoverpa pest species.</title>
        <authorList>
            <person name="Pearce S.L."/>
            <person name="Clarke D.F."/>
            <person name="East P.D."/>
            <person name="Elfekih S."/>
            <person name="Gordon K.H."/>
            <person name="Jermiin L.S."/>
            <person name="McGaughran A."/>
            <person name="Oakeshott J.G."/>
            <person name="Papanikolaou A."/>
            <person name="Perera O.P."/>
            <person name="Rane R.V."/>
            <person name="Richards S."/>
            <person name="Tay W.T."/>
            <person name="Walsh T.K."/>
            <person name="Anderson A."/>
            <person name="Anderson C.J."/>
            <person name="Asgari S."/>
            <person name="Board P.G."/>
            <person name="Bretschneider A."/>
            <person name="Campbell P.M."/>
            <person name="Chertemps T."/>
            <person name="Christeller J.T."/>
            <person name="Coppin C.W."/>
            <person name="Downes S.J."/>
            <person name="Duan G."/>
            <person name="Farnsworth C.A."/>
            <person name="Good R.T."/>
            <person name="Han L.B."/>
            <person name="Han Y.C."/>
            <person name="Hatje K."/>
            <person name="Horne I."/>
            <person name="Huang Y.P."/>
            <person name="Hughes D.S."/>
            <person name="Jacquin-Joly E."/>
            <person name="James W."/>
            <person name="Jhangiani S."/>
            <person name="Kollmar M."/>
            <person name="Kuwar S.S."/>
            <person name="Li S."/>
            <person name="Liu N.Y."/>
            <person name="Maibeche M.T."/>
            <person name="Miller J.R."/>
            <person name="Montagne N."/>
            <person name="Perry T."/>
            <person name="Qu J."/>
            <person name="Song S.V."/>
            <person name="Sutton G.G."/>
            <person name="Vogel H."/>
            <person name="Walenz B.P."/>
            <person name="Xu W."/>
            <person name="Zhang H.J."/>
            <person name="Zou Z."/>
            <person name="Batterham P."/>
            <person name="Edwards O.R."/>
            <person name="Feyereisen R."/>
            <person name="Gibbs R.A."/>
            <person name="Heckel D.G."/>
            <person name="McGrath A."/>
            <person name="Robin C."/>
            <person name="Scherer S.E."/>
            <person name="Worley K.C."/>
            <person name="Wu Y.D."/>
        </authorList>
    </citation>
    <scope>NUCLEOTIDE SEQUENCE [LARGE SCALE GENOMIC DNA]</scope>
    <source>
        <strain evidence="2">Harm_GR_Male_#8</strain>
        <tissue evidence="2">Whole organism</tissue>
    </source>
</reference>
<evidence type="ECO:0000313" key="3">
    <source>
        <dbReference type="Proteomes" id="UP000249218"/>
    </source>
</evidence>
<organism evidence="2 3">
    <name type="scientific">Helicoverpa armigera</name>
    <name type="common">Cotton bollworm</name>
    <name type="synonym">Heliothis armigera</name>
    <dbReference type="NCBI Taxonomy" id="29058"/>
    <lineage>
        <taxon>Eukaryota</taxon>
        <taxon>Metazoa</taxon>
        <taxon>Ecdysozoa</taxon>
        <taxon>Arthropoda</taxon>
        <taxon>Hexapoda</taxon>
        <taxon>Insecta</taxon>
        <taxon>Pterygota</taxon>
        <taxon>Neoptera</taxon>
        <taxon>Endopterygota</taxon>
        <taxon>Lepidoptera</taxon>
        <taxon>Glossata</taxon>
        <taxon>Ditrysia</taxon>
        <taxon>Noctuoidea</taxon>
        <taxon>Noctuidae</taxon>
        <taxon>Heliothinae</taxon>
        <taxon>Helicoverpa</taxon>
    </lineage>
</organism>
<protein>
    <submittedName>
        <fullName evidence="2">Uncharacterized protein</fullName>
    </submittedName>
</protein>
<dbReference type="AlphaFoldDB" id="A0A2W1BX01"/>
<evidence type="ECO:0000256" key="1">
    <source>
        <dbReference type="SAM" id="Phobius"/>
    </source>
</evidence>